<dbReference type="EMBL" id="FMBK01000008">
    <property type="protein sequence ID" value="SCC72282.1"/>
    <property type="molecule type" value="Genomic_DNA"/>
</dbReference>
<dbReference type="Pfam" id="PF12833">
    <property type="entry name" value="HTH_18"/>
    <property type="match status" value="1"/>
</dbReference>
<dbReference type="GO" id="GO:0005829">
    <property type="term" value="C:cytosol"/>
    <property type="evidence" value="ECO:0007669"/>
    <property type="project" value="TreeGrafter"/>
</dbReference>
<dbReference type="GO" id="GO:0003700">
    <property type="term" value="F:DNA-binding transcription factor activity"/>
    <property type="evidence" value="ECO:0007669"/>
    <property type="project" value="InterPro"/>
</dbReference>
<reference evidence="5 6" key="1">
    <citation type="submission" date="2016-08" db="EMBL/GenBank/DDBJ databases">
        <authorList>
            <person name="Seilhamer J.J."/>
        </authorList>
    </citation>
    <scope>NUCLEOTIDE SEQUENCE [LARGE SCALE GENOMIC DNA]</scope>
    <source>
        <strain evidence="5 6">ANC 4874</strain>
    </source>
</reference>
<evidence type="ECO:0000259" key="4">
    <source>
        <dbReference type="PROSITE" id="PS01124"/>
    </source>
</evidence>
<evidence type="ECO:0000256" key="1">
    <source>
        <dbReference type="ARBA" id="ARBA00023015"/>
    </source>
</evidence>
<feature type="domain" description="HTH araC/xylS-type" evidence="4">
    <location>
        <begin position="232"/>
        <end position="330"/>
    </location>
</feature>
<dbReference type="OrthoDB" id="6506763at2"/>
<keyword evidence="3" id="KW-0804">Transcription</keyword>
<dbReference type="InterPro" id="IPR009057">
    <property type="entry name" value="Homeodomain-like_sf"/>
</dbReference>
<dbReference type="PANTHER" id="PTHR47894">
    <property type="entry name" value="HTH-TYPE TRANSCRIPTIONAL REGULATOR GADX"/>
    <property type="match status" value="1"/>
</dbReference>
<dbReference type="SMART" id="SM00342">
    <property type="entry name" value="HTH_ARAC"/>
    <property type="match status" value="1"/>
</dbReference>
<sequence length="335" mass="39056">MQSLKDYTGSVYGGLGHLLYAYSQAKGLVISEKLEQIQNLERFDYSIWRELLTDIQQQIHVPALGLDIADYVQPKHLGIIAYIALSCTTLGEALHRYHDLHRLVYDGSSLQVNMQDDYLRIGWGDIPFHLTTQVTNEIAIALMIKFLYLFMEFDSIYVYEIHFTHPAPPNIALYEQYFHCKVRFSQPVAQIVLPIQELAKPFRQGDQTLHHLLMQQAQALLDKLPNSTTLDHRLQQAILTGLQKNLYQIEPISRQLGMSIRQLQRHLQQQDTTYQNRVQEVRHLLAEQYLKDPHLSLLEIALLLSYSEQSAFQRAFKHWTGRTPQQWRKQRHTSP</sequence>
<proteinExistence type="predicted"/>
<dbReference type="Pfam" id="PF12625">
    <property type="entry name" value="Arabinose_bd"/>
    <property type="match status" value="1"/>
</dbReference>
<dbReference type="AlphaFoldDB" id="A0A1C4GVT9"/>
<dbReference type="InterPro" id="IPR032687">
    <property type="entry name" value="AraC-type_N"/>
</dbReference>
<protein>
    <submittedName>
        <fullName evidence="5">Transcriptional regulator, AraC family</fullName>
    </submittedName>
</protein>
<evidence type="ECO:0000313" key="6">
    <source>
        <dbReference type="Proteomes" id="UP000243661"/>
    </source>
</evidence>
<gene>
    <name evidence="5" type="ORF">GA0116959_108137</name>
</gene>
<keyword evidence="2" id="KW-0238">DNA-binding</keyword>
<evidence type="ECO:0000313" key="5">
    <source>
        <dbReference type="EMBL" id="SCC72282.1"/>
    </source>
</evidence>
<dbReference type="SUPFAM" id="SSF46689">
    <property type="entry name" value="Homeodomain-like"/>
    <property type="match status" value="1"/>
</dbReference>
<name>A0A1C4GVT9_9GAMM</name>
<evidence type="ECO:0000256" key="3">
    <source>
        <dbReference type="ARBA" id="ARBA00023163"/>
    </source>
</evidence>
<dbReference type="RefSeq" id="WP_092720136.1">
    <property type="nucleotide sequence ID" value="NZ_FMBK01000008.1"/>
</dbReference>
<keyword evidence="1" id="KW-0805">Transcription regulation</keyword>
<dbReference type="InterPro" id="IPR018060">
    <property type="entry name" value="HTH_AraC"/>
</dbReference>
<evidence type="ECO:0000256" key="2">
    <source>
        <dbReference type="ARBA" id="ARBA00023125"/>
    </source>
</evidence>
<organism evidence="5 6">
    <name type="scientific">Acinetobacter albensis</name>
    <dbReference type="NCBI Taxonomy" id="1673609"/>
    <lineage>
        <taxon>Bacteria</taxon>
        <taxon>Pseudomonadati</taxon>
        <taxon>Pseudomonadota</taxon>
        <taxon>Gammaproteobacteria</taxon>
        <taxon>Moraxellales</taxon>
        <taxon>Moraxellaceae</taxon>
        <taxon>Acinetobacter</taxon>
    </lineage>
</organism>
<dbReference type="GO" id="GO:0000976">
    <property type="term" value="F:transcription cis-regulatory region binding"/>
    <property type="evidence" value="ECO:0007669"/>
    <property type="project" value="TreeGrafter"/>
</dbReference>
<dbReference type="PROSITE" id="PS01124">
    <property type="entry name" value="HTH_ARAC_FAMILY_2"/>
    <property type="match status" value="1"/>
</dbReference>
<dbReference type="Proteomes" id="UP000243661">
    <property type="component" value="Unassembled WGS sequence"/>
</dbReference>
<dbReference type="Gene3D" id="1.10.10.60">
    <property type="entry name" value="Homeodomain-like"/>
    <property type="match status" value="1"/>
</dbReference>
<accession>A0A1C4GVT9</accession>
<dbReference type="PANTHER" id="PTHR47894:SF1">
    <property type="entry name" value="HTH-TYPE TRANSCRIPTIONAL REGULATOR VQSM"/>
    <property type="match status" value="1"/>
</dbReference>